<dbReference type="EMBL" id="JBIGHX010000001">
    <property type="protein sequence ID" value="MFG6460333.1"/>
    <property type="molecule type" value="Genomic_DNA"/>
</dbReference>
<accession>A0ABW7GEF0</accession>
<name>A0ABW7GEF0_9BURK</name>
<keyword evidence="3" id="KW-1185">Reference proteome</keyword>
<protein>
    <submittedName>
        <fullName evidence="2">Uncharacterized protein</fullName>
    </submittedName>
</protein>
<dbReference type="Proteomes" id="UP001606302">
    <property type="component" value="Unassembled WGS sequence"/>
</dbReference>
<reference evidence="2 3" key="1">
    <citation type="submission" date="2024-08" db="EMBL/GenBank/DDBJ databases">
        <authorList>
            <person name="Lu H."/>
        </authorList>
    </citation>
    <scope>NUCLEOTIDE SEQUENCE [LARGE SCALE GENOMIC DNA]</scope>
    <source>
        <strain evidence="2 3">DXS20W</strain>
    </source>
</reference>
<evidence type="ECO:0000256" key="1">
    <source>
        <dbReference type="SAM" id="Phobius"/>
    </source>
</evidence>
<keyword evidence="1" id="KW-0812">Transmembrane</keyword>
<evidence type="ECO:0000313" key="2">
    <source>
        <dbReference type="EMBL" id="MFG6460333.1"/>
    </source>
</evidence>
<comment type="caution">
    <text evidence="2">The sequence shown here is derived from an EMBL/GenBank/DDBJ whole genome shotgun (WGS) entry which is preliminary data.</text>
</comment>
<organism evidence="2 3">
    <name type="scientific">Pelomonas lactea</name>
    <dbReference type="NCBI Taxonomy" id="3299030"/>
    <lineage>
        <taxon>Bacteria</taxon>
        <taxon>Pseudomonadati</taxon>
        <taxon>Pseudomonadota</taxon>
        <taxon>Betaproteobacteria</taxon>
        <taxon>Burkholderiales</taxon>
        <taxon>Sphaerotilaceae</taxon>
        <taxon>Roseateles</taxon>
    </lineage>
</organism>
<proteinExistence type="predicted"/>
<sequence length="90" mass="10065">MESVLLIVLAAVFGYLAHDAWQLSVDAGDVPYEVLSGESPDHTAGIPRAELNERKRQLLQSGERNFRGAHWFWLLAMAVCLGSAVWRWLA</sequence>
<gene>
    <name evidence="2" type="ORF">ACG04Q_02040</name>
</gene>
<evidence type="ECO:0000313" key="3">
    <source>
        <dbReference type="Proteomes" id="UP001606302"/>
    </source>
</evidence>
<feature type="transmembrane region" description="Helical" evidence="1">
    <location>
        <begin position="71"/>
        <end position="89"/>
    </location>
</feature>
<dbReference type="RefSeq" id="WP_394509144.1">
    <property type="nucleotide sequence ID" value="NZ_JBIGHX010000001.1"/>
</dbReference>
<keyword evidence="1" id="KW-1133">Transmembrane helix</keyword>
<keyword evidence="1" id="KW-0472">Membrane</keyword>